<evidence type="ECO:0000313" key="2">
    <source>
        <dbReference type="EMBL" id="CAG6752754.1"/>
    </source>
</evidence>
<proteinExistence type="predicted"/>
<accession>A0A8D8ZT00</accession>
<keyword evidence="1" id="KW-0732">Signal</keyword>
<name>A0A8D8ZT00_9HEMI</name>
<evidence type="ECO:0000256" key="1">
    <source>
        <dbReference type="SAM" id="SignalP"/>
    </source>
</evidence>
<feature type="chain" id="PRO_5034754087" evidence="1">
    <location>
        <begin position="28"/>
        <end position="123"/>
    </location>
</feature>
<feature type="signal peptide" evidence="1">
    <location>
        <begin position="1"/>
        <end position="27"/>
    </location>
</feature>
<dbReference type="AlphaFoldDB" id="A0A8D8ZT00"/>
<sequence>MKTHSYVDVKLVIISLFHILLTLTVEASVTQTINTITEHTKDLNHIEVSFMESIILECDSDDGTRSESDVGEFITNDGSPQYRQSPFYKDVKNQCDIISNCLTDSIPSQNPDNISTTNLSLIL</sequence>
<protein>
    <submittedName>
        <fullName evidence="2">Uncharacterized protein</fullName>
    </submittedName>
</protein>
<reference evidence="2" key="1">
    <citation type="submission" date="2021-05" db="EMBL/GenBank/DDBJ databases">
        <authorList>
            <person name="Alioto T."/>
            <person name="Alioto T."/>
            <person name="Gomez Garrido J."/>
        </authorList>
    </citation>
    <scope>NUCLEOTIDE SEQUENCE</scope>
</reference>
<organism evidence="2">
    <name type="scientific">Cacopsylla melanoneura</name>
    <dbReference type="NCBI Taxonomy" id="428564"/>
    <lineage>
        <taxon>Eukaryota</taxon>
        <taxon>Metazoa</taxon>
        <taxon>Ecdysozoa</taxon>
        <taxon>Arthropoda</taxon>
        <taxon>Hexapoda</taxon>
        <taxon>Insecta</taxon>
        <taxon>Pterygota</taxon>
        <taxon>Neoptera</taxon>
        <taxon>Paraneoptera</taxon>
        <taxon>Hemiptera</taxon>
        <taxon>Sternorrhyncha</taxon>
        <taxon>Psylloidea</taxon>
        <taxon>Psyllidae</taxon>
        <taxon>Psyllinae</taxon>
        <taxon>Cacopsylla</taxon>
    </lineage>
</organism>
<dbReference type="EMBL" id="HBUF01534288">
    <property type="protein sequence ID" value="CAG6752754.1"/>
    <property type="molecule type" value="Transcribed_RNA"/>
</dbReference>